<reference evidence="2 3" key="1">
    <citation type="journal article" date="2009" name="Nature">
        <title>The Sorghum bicolor genome and the diversification of grasses.</title>
        <authorList>
            <person name="Paterson A.H."/>
            <person name="Bowers J.E."/>
            <person name="Bruggmann R."/>
            <person name="Dubchak I."/>
            <person name="Grimwood J."/>
            <person name="Gundlach H."/>
            <person name="Haberer G."/>
            <person name="Hellsten U."/>
            <person name="Mitros T."/>
            <person name="Poliakov A."/>
            <person name="Schmutz J."/>
            <person name="Spannagl M."/>
            <person name="Tang H."/>
            <person name="Wang X."/>
            <person name="Wicker T."/>
            <person name="Bharti A.K."/>
            <person name="Chapman J."/>
            <person name="Feltus F.A."/>
            <person name="Gowik U."/>
            <person name="Grigoriev I.V."/>
            <person name="Lyons E."/>
            <person name="Maher C.A."/>
            <person name="Martis M."/>
            <person name="Narechania A."/>
            <person name="Otillar R.P."/>
            <person name="Penning B.W."/>
            <person name="Salamov A.A."/>
            <person name="Wang Y."/>
            <person name="Zhang L."/>
            <person name="Carpita N.C."/>
            <person name="Freeling M."/>
            <person name="Gingle A.R."/>
            <person name="Hash C.T."/>
            <person name="Keller B."/>
            <person name="Klein P."/>
            <person name="Kresovich S."/>
            <person name="McCann M.C."/>
            <person name="Ming R."/>
            <person name="Peterson D.G."/>
            <person name="Mehboob-ur-Rahman"/>
            <person name="Ware D."/>
            <person name="Westhoff P."/>
            <person name="Mayer K.F."/>
            <person name="Messing J."/>
            <person name="Rokhsar D.S."/>
        </authorList>
    </citation>
    <scope>NUCLEOTIDE SEQUENCE [LARGE SCALE GENOMIC DNA]</scope>
    <source>
        <strain evidence="3">cv. BTx623</strain>
    </source>
</reference>
<proteinExistence type="predicted"/>
<reference evidence="2" key="2">
    <citation type="submission" date="2017-02" db="EMBL/GenBank/DDBJ databases">
        <title>WGS assembly of Sorghum bicolor.</title>
        <authorList>
            <person name="Paterson A."/>
            <person name="Mullet J."/>
            <person name="Bowers J."/>
            <person name="Bruggmann R."/>
            <person name="Dubchak I."/>
            <person name="Grimwood J."/>
            <person name="Gundlach H."/>
            <person name="Haberer G."/>
            <person name="Hellsten U."/>
            <person name="Mitros T."/>
            <person name="Poliakov A."/>
            <person name="Schmutz J."/>
            <person name="Spannagl M."/>
            <person name="Tang H."/>
            <person name="Wang X."/>
            <person name="Wicker T."/>
            <person name="Bharti A."/>
            <person name="Chapman J."/>
            <person name="Feltus F."/>
            <person name="Gowik U."/>
            <person name="Grigoriev I."/>
            <person name="Lyons E."/>
            <person name="Maher C."/>
            <person name="Martis M."/>
            <person name="Narechania A."/>
            <person name="Otillar R."/>
            <person name="Penning B."/>
            <person name="Salamov A."/>
            <person name="Wang Y."/>
            <person name="Zhang L."/>
            <person name="Carpita N."/>
            <person name="Freeling M."/>
            <person name="Gingle A."/>
            <person name="Hash C."/>
            <person name="Keller B."/>
            <person name="Klein P."/>
            <person name="Kresovich S."/>
            <person name="Mccann M."/>
            <person name="Ming R."/>
            <person name="Peterson D."/>
            <person name="Rahman M."/>
            <person name="Ware D."/>
            <person name="Westhoff P."/>
            <person name="Mayer K."/>
            <person name="Messing J."/>
            <person name="Sims D."/>
            <person name="Jenkins J."/>
            <person name="Shu S."/>
            <person name="Rokhsar D."/>
        </authorList>
    </citation>
    <scope>NUCLEOTIDE SEQUENCE</scope>
</reference>
<evidence type="ECO:0000313" key="2">
    <source>
        <dbReference type="EMBL" id="OQU77900.1"/>
    </source>
</evidence>
<protein>
    <submittedName>
        <fullName evidence="2">Uncharacterized protein</fullName>
    </submittedName>
</protein>
<dbReference type="EMBL" id="CM000768">
    <property type="protein sequence ID" value="OQU77902.1"/>
    <property type="molecule type" value="Genomic_DNA"/>
</dbReference>
<evidence type="ECO:0000256" key="1">
    <source>
        <dbReference type="SAM" id="MobiDB-lite"/>
    </source>
</evidence>
<reference evidence="3" key="3">
    <citation type="journal article" date="2018" name="Plant J.">
        <title>The Sorghum bicolor reference genome: improved assembly, gene annotations, a transcriptome atlas, and signatures of genome organization.</title>
        <authorList>
            <person name="McCormick R.F."/>
            <person name="Truong S.K."/>
            <person name="Sreedasyam A."/>
            <person name="Jenkins J."/>
            <person name="Shu S."/>
            <person name="Sims D."/>
            <person name="Kennedy M."/>
            <person name="Amirebrahimi M."/>
            <person name="Weers B.D."/>
            <person name="McKinley B."/>
            <person name="Mattison A."/>
            <person name="Morishige D.T."/>
            <person name="Grimwood J."/>
            <person name="Schmutz J."/>
            <person name="Mullet J.E."/>
        </authorList>
    </citation>
    <scope>NUCLEOTIDE SEQUENCE [LARGE SCALE GENOMIC DNA]</scope>
    <source>
        <strain evidence="3">cv. BTx623</strain>
    </source>
</reference>
<dbReference type="EMBL" id="CM000768">
    <property type="protein sequence ID" value="OQU77901.1"/>
    <property type="molecule type" value="Genomic_DNA"/>
</dbReference>
<gene>
    <name evidence="2" type="ORF">SORBI_3009G120301</name>
</gene>
<dbReference type="EMBL" id="CM000768">
    <property type="protein sequence ID" value="OQU77898.1"/>
    <property type="molecule type" value="Genomic_DNA"/>
</dbReference>
<accession>A0A1Z5R2D8</accession>
<name>A0A1Z5R2D8_SORBI</name>
<dbReference type="Gramene" id="OQU77898">
    <property type="protein sequence ID" value="OQU77898"/>
    <property type="gene ID" value="SORBI_3009G120301"/>
</dbReference>
<dbReference type="Gramene" id="OQU77900">
    <property type="protein sequence ID" value="OQU77900"/>
    <property type="gene ID" value="SORBI_3009G120301"/>
</dbReference>
<feature type="compositionally biased region" description="Basic residues" evidence="1">
    <location>
        <begin position="1"/>
        <end position="13"/>
    </location>
</feature>
<dbReference type="Gramene" id="OQU77902">
    <property type="protein sequence ID" value="OQU77902"/>
    <property type="gene ID" value="SORBI_3009G120301"/>
</dbReference>
<organism evidence="2 3">
    <name type="scientific">Sorghum bicolor</name>
    <name type="common">Sorghum</name>
    <name type="synonym">Sorghum vulgare</name>
    <dbReference type="NCBI Taxonomy" id="4558"/>
    <lineage>
        <taxon>Eukaryota</taxon>
        <taxon>Viridiplantae</taxon>
        <taxon>Streptophyta</taxon>
        <taxon>Embryophyta</taxon>
        <taxon>Tracheophyta</taxon>
        <taxon>Spermatophyta</taxon>
        <taxon>Magnoliopsida</taxon>
        <taxon>Liliopsida</taxon>
        <taxon>Poales</taxon>
        <taxon>Poaceae</taxon>
        <taxon>PACMAD clade</taxon>
        <taxon>Panicoideae</taxon>
        <taxon>Andropogonodae</taxon>
        <taxon>Andropogoneae</taxon>
        <taxon>Sorghinae</taxon>
        <taxon>Sorghum</taxon>
    </lineage>
</organism>
<evidence type="ECO:0000313" key="3">
    <source>
        <dbReference type="Proteomes" id="UP000000768"/>
    </source>
</evidence>
<dbReference type="EMBL" id="CM000768">
    <property type="protein sequence ID" value="OQU77900.1"/>
    <property type="molecule type" value="Genomic_DNA"/>
</dbReference>
<dbReference type="Proteomes" id="UP000000768">
    <property type="component" value="Chromosome 9"/>
</dbReference>
<feature type="region of interest" description="Disordered" evidence="1">
    <location>
        <begin position="1"/>
        <end position="23"/>
    </location>
</feature>
<dbReference type="AlphaFoldDB" id="A0A1Z5R2D8"/>
<sequence length="86" mass="9393">MGGIHARHGRPHQRLPPLLRTKDYGNCSRPGALLLGMYGRDSRTAWTTSPAASSIAADQDFNVPWPVKSQTAMTFAGRRTRRMGGA</sequence>
<keyword evidence="3" id="KW-1185">Reference proteome</keyword>
<dbReference type="Gramene" id="OQU77901">
    <property type="protein sequence ID" value="OQU77901"/>
    <property type="gene ID" value="SORBI_3009G120301"/>
</dbReference>
<dbReference type="ExpressionAtlas" id="A0A1Z5R2D8">
    <property type="expression patterns" value="baseline and differential"/>
</dbReference>